<protein>
    <submittedName>
        <fullName evidence="1">Uncharacterized protein</fullName>
    </submittedName>
</protein>
<evidence type="ECO:0000313" key="1">
    <source>
        <dbReference type="EMBL" id="PRQ29507.1"/>
    </source>
</evidence>
<organism evidence="1 2">
    <name type="scientific">Rosa chinensis</name>
    <name type="common">China rose</name>
    <dbReference type="NCBI Taxonomy" id="74649"/>
    <lineage>
        <taxon>Eukaryota</taxon>
        <taxon>Viridiplantae</taxon>
        <taxon>Streptophyta</taxon>
        <taxon>Embryophyta</taxon>
        <taxon>Tracheophyta</taxon>
        <taxon>Spermatophyta</taxon>
        <taxon>Magnoliopsida</taxon>
        <taxon>eudicotyledons</taxon>
        <taxon>Gunneridae</taxon>
        <taxon>Pentapetalae</taxon>
        <taxon>rosids</taxon>
        <taxon>fabids</taxon>
        <taxon>Rosales</taxon>
        <taxon>Rosaceae</taxon>
        <taxon>Rosoideae</taxon>
        <taxon>Rosoideae incertae sedis</taxon>
        <taxon>Rosa</taxon>
    </lineage>
</organism>
<reference evidence="1 2" key="1">
    <citation type="journal article" date="2018" name="Nat. Genet.">
        <title>The Rosa genome provides new insights in the design of modern roses.</title>
        <authorList>
            <person name="Bendahmane M."/>
        </authorList>
    </citation>
    <scope>NUCLEOTIDE SEQUENCE [LARGE SCALE GENOMIC DNA]</scope>
    <source>
        <strain evidence="2">cv. Old Blush</strain>
    </source>
</reference>
<dbReference type="EMBL" id="PDCK01000043">
    <property type="protein sequence ID" value="PRQ29507.1"/>
    <property type="molecule type" value="Genomic_DNA"/>
</dbReference>
<dbReference type="Proteomes" id="UP000238479">
    <property type="component" value="Chromosome 5"/>
</dbReference>
<proteinExistence type="predicted"/>
<name>A0A2P6Q5P7_ROSCH</name>
<evidence type="ECO:0000313" key="2">
    <source>
        <dbReference type="Proteomes" id="UP000238479"/>
    </source>
</evidence>
<keyword evidence="2" id="KW-1185">Reference proteome</keyword>
<comment type="caution">
    <text evidence="1">The sequence shown here is derived from an EMBL/GenBank/DDBJ whole genome shotgun (WGS) entry which is preliminary data.</text>
</comment>
<sequence length="67" mass="8059">MKQLVNRLADPFDLEQNRLQDRDLPPHILFPNEIFDELGPLKLKLLQESERVLLQRMGLMRKLPFQY</sequence>
<accession>A0A2P6Q5P7</accession>
<gene>
    <name evidence="1" type="ORF">RchiOBHm_Chr5g0014621</name>
</gene>
<dbReference type="AlphaFoldDB" id="A0A2P6Q5P7"/>
<dbReference type="Gramene" id="PRQ29507">
    <property type="protein sequence ID" value="PRQ29507"/>
    <property type="gene ID" value="RchiOBHm_Chr5g0014621"/>
</dbReference>